<dbReference type="PANTHER" id="PTHR45180">
    <property type="entry name" value="OS01G0307686 PROTEIN"/>
    <property type="match status" value="1"/>
</dbReference>
<organism evidence="1 2">
    <name type="scientific">Helianthus annuus</name>
    <name type="common">Common sunflower</name>
    <dbReference type="NCBI Taxonomy" id="4232"/>
    <lineage>
        <taxon>Eukaryota</taxon>
        <taxon>Viridiplantae</taxon>
        <taxon>Streptophyta</taxon>
        <taxon>Embryophyta</taxon>
        <taxon>Tracheophyta</taxon>
        <taxon>Spermatophyta</taxon>
        <taxon>Magnoliopsida</taxon>
        <taxon>eudicotyledons</taxon>
        <taxon>Gunneridae</taxon>
        <taxon>Pentapetalae</taxon>
        <taxon>asterids</taxon>
        <taxon>campanulids</taxon>
        <taxon>Asterales</taxon>
        <taxon>Asteraceae</taxon>
        <taxon>Asteroideae</taxon>
        <taxon>Heliantheae alliance</taxon>
        <taxon>Heliantheae</taxon>
        <taxon>Helianthus</taxon>
    </lineage>
</organism>
<reference evidence="1" key="2">
    <citation type="submission" date="2020-06" db="EMBL/GenBank/DDBJ databases">
        <title>Helianthus annuus Genome sequencing and assembly Release 2.</title>
        <authorList>
            <person name="Gouzy J."/>
            <person name="Langlade N."/>
            <person name="Munos S."/>
        </authorList>
    </citation>
    <scope>NUCLEOTIDE SEQUENCE</scope>
    <source>
        <tissue evidence="1">Leaves</tissue>
    </source>
</reference>
<reference evidence="1" key="1">
    <citation type="journal article" date="2017" name="Nature">
        <title>The sunflower genome provides insights into oil metabolism, flowering and Asterid evolution.</title>
        <authorList>
            <person name="Badouin H."/>
            <person name="Gouzy J."/>
            <person name="Grassa C.J."/>
            <person name="Murat F."/>
            <person name="Staton S.E."/>
            <person name="Cottret L."/>
            <person name="Lelandais-Briere C."/>
            <person name="Owens G.L."/>
            <person name="Carrere S."/>
            <person name="Mayjonade B."/>
            <person name="Legrand L."/>
            <person name="Gill N."/>
            <person name="Kane N.C."/>
            <person name="Bowers J.E."/>
            <person name="Hubner S."/>
            <person name="Bellec A."/>
            <person name="Berard A."/>
            <person name="Berges H."/>
            <person name="Blanchet N."/>
            <person name="Boniface M.C."/>
            <person name="Brunel D."/>
            <person name="Catrice O."/>
            <person name="Chaidir N."/>
            <person name="Claudel C."/>
            <person name="Donnadieu C."/>
            <person name="Faraut T."/>
            <person name="Fievet G."/>
            <person name="Helmstetter N."/>
            <person name="King M."/>
            <person name="Knapp S.J."/>
            <person name="Lai Z."/>
            <person name="Le Paslier M.C."/>
            <person name="Lippi Y."/>
            <person name="Lorenzon L."/>
            <person name="Mandel J.R."/>
            <person name="Marage G."/>
            <person name="Marchand G."/>
            <person name="Marquand E."/>
            <person name="Bret-Mestries E."/>
            <person name="Morien E."/>
            <person name="Nambeesan S."/>
            <person name="Nguyen T."/>
            <person name="Pegot-Espagnet P."/>
            <person name="Pouilly N."/>
            <person name="Raftis F."/>
            <person name="Sallet E."/>
            <person name="Schiex T."/>
            <person name="Thomas J."/>
            <person name="Vandecasteele C."/>
            <person name="Vares D."/>
            <person name="Vear F."/>
            <person name="Vautrin S."/>
            <person name="Crespi M."/>
            <person name="Mangin B."/>
            <person name="Burke J.M."/>
            <person name="Salse J."/>
            <person name="Munos S."/>
            <person name="Vincourt P."/>
            <person name="Rieseberg L.H."/>
            <person name="Langlade N.B."/>
        </authorList>
    </citation>
    <scope>NUCLEOTIDE SEQUENCE</scope>
    <source>
        <tissue evidence="1">Leaves</tissue>
    </source>
</reference>
<proteinExistence type="predicted"/>
<dbReference type="EMBL" id="MNCJ02000316">
    <property type="protein sequence ID" value="KAF5822429.1"/>
    <property type="molecule type" value="Genomic_DNA"/>
</dbReference>
<protein>
    <submittedName>
        <fullName evidence="1">Uncharacterized protein</fullName>
    </submittedName>
</protein>
<evidence type="ECO:0000313" key="2">
    <source>
        <dbReference type="Proteomes" id="UP000215914"/>
    </source>
</evidence>
<sequence length="93" mass="10814">MCRCDHTGPFEFETKQPMSLDVFLTYVRLWSAYQTAKDKGVELLSDGVIEEFRKAWKEDANVEKSVTYPVYLRIRKAGDALNRPYNLHVKSVI</sequence>
<keyword evidence="2" id="KW-1185">Reference proteome</keyword>
<dbReference type="PANTHER" id="PTHR45180:SF1">
    <property type="entry name" value="OS01G0307686 PROTEIN"/>
    <property type="match status" value="1"/>
</dbReference>
<dbReference type="AlphaFoldDB" id="A0A9K3JWF9"/>
<accession>A0A9K3JWF9</accession>
<name>A0A9K3JWF9_HELAN</name>
<dbReference type="Gramene" id="mRNA:HanXRQr2_Chr01g0026391">
    <property type="protein sequence ID" value="CDS:HanXRQr2_Chr01g0026391.1"/>
    <property type="gene ID" value="HanXRQr2_Chr01g0026391"/>
</dbReference>
<gene>
    <name evidence="1" type="ORF">HanXRQr2_Chr01g0026391</name>
</gene>
<dbReference type="Gene3D" id="1.10.10.2560">
    <property type="match status" value="1"/>
</dbReference>
<comment type="caution">
    <text evidence="1">The sequence shown here is derived from an EMBL/GenBank/DDBJ whole genome shotgun (WGS) entry which is preliminary data.</text>
</comment>
<dbReference type="Proteomes" id="UP000215914">
    <property type="component" value="Unassembled WGS sequence"/>
</dbReference>
<evidence type="ECO:0000313" key="1">
    <source>
        <dbReference type="EMBL" id="KAF5822429.1"/>
    </source>
</evidence>